<proteinExistence type="predicted"/>
<organism evidence="2 3">
    <name type="scientific">Symbiodinium pilosum</name>
    <name type="common">Dinoflagellate</name>
    <dbReference type="NCBI Taxonomy" id="2952"/>
    <lineage>
        <taxon>Eukaryota</taxon>
        <taxon>Sar</taxon>
        <taxon>Alveolata</taxon>
        <taxon>Dinophyceae</taxon>
        <taxon>Suessiales</taxon>
        <taxon>Symbiodiniaceae</taxon>
        <taxon>Symbiodinium</taxon>
    </lineage>
</organism>
<keyword evidence="3" id="KW-1185">Reference proteome</keyword>
<protein>
    <submittedName>
        <fullName evidence="2">ADCK1 protein</fullName>
    </submittedName>
</protein>
<gene>
    <name evidence="2" type="primary">ADCK1</name>
    <name evidence="2" type="ORF">SPIL2461_LOCUS2942</name>
</gene>
<evidence type="ECO:0000313" key="2">
    <source>
        <dbReference type="EMBL" id="CAE7221484.1"/>
    </source>
</evidence>
<feature type="compositionally biased region" description="Basic and acidic residues" evidence="1">
    <location>
        <begin position="243"/>
        <end position="256"/>
    </location>
</feature>
<feature type="non-terminal residue" evidence="2">
    <location>
        <position position="1"/>
    </location>
</feature>
<dbReference type="Proteomes" id="UP000649617">
    <property type="component" value="Unassembled WGS sequence"/>
</dbReference>
<feature type="non-terminal residue" evidence="2">
    <location>
        <position position="256"/>
    </location>
</feature>
<accession>A0A812KBV6</accession>
<dbReference type="EMBL" id="CAJNIZ010003337">
    <property type="protein sequence ID" value="CAE7221484.1"/>
    <property type="molecule type" value="Genomic_DNA"/>
</dbReference>
<feature type="region of interest" description="Disordered" evidence="1">
    <location>
        <begin position="133"/>
        <end position="256"/>
    </location>
</feature>
<reference evidence="2" key="1">
    <citation type="submission" date="2021-02" db="EMBL/GenBank/DDBJ databases">
        <authorList>
            <person name="Dougan E. K."/>
            <person name="Rhodes N."/>
            <person name="Thang M."/>
            <person name="Chan C."/>
        </authorList>
    </citation>
    <scope>NUCLEOTIDE SEQUENCE</scope>
</reference>
<name>A0A812KBV6_SYMPI</name>
<dbReference type="AlphaFoldDB" id="A0A812KBV6"/>
<evidence type="ECO:0000256" key="1">
    <source>
        <dbReference type="SAM" id="MobiDB-lite"/>
    </source>
</evidence>
<comment type="caution">
    <text evidence="2">The sequence shown here is derived from an EMBL/GenBank/DDBJ whole genome shotgun (WGS) entry which is preliminary data.</text>
</comment>
<feature type="compositionally biased region" description="Polar residues" evidence="1">
    <location>
        <begin position="158"/>
        <end position="168"/>
    </location>
</feature>
<evidence type="ECO:0000313" key="3">
    <source>
        <dbReference type="Proteomes" id="UP000649617"/>
    </source>
</evidence>
<dbReference type="OrthoDB" id="10511345at2759"/>
<feature type="compositionally biased region" description="Low complexity" evidence="1">
    <location>
        <begin position="231"/>
        <end position="242"/>
    </location>
</feature>
<sequence length="256" mass="27311">VLQFGGRATGKLCYAVCSDCVLGRLRRSWTSHALPSTANSKASADCLEYVIQVDRTQGDVLGLQVDTAPDGRLCVLGVKPGLVQLWNDMNPSTEVSPGDFLVSVNGQRRDASGLMEICRQQQPLELRFRREPAAAPALAEDTGRQREPASKGGLLSKPETQPLSPSSTELEDDPLTRVAEAPEKAAPRKPQMKSVRFNKGPEAAGQEDKAPRLAVPAFGDLSTEQGGSGGSSSSRPGRQTRPSPREPRKADSPSGP</sequence>